<comment type="caution">
    <text evidence="2">The sequence shown here is derived from an EMBL/GenBank/DDBJ whole genome shotgun (WGS) entry which is preliminary data.</text>
</comment>
<proteinExistence type="predicted"/>
<evidence type="ECO:0000313" key="3">
    <source>
        <dbReference type="Proteomes" id="UP000324222"/>
    </source>
</evidence>
<accession>A0A5B7DD17</accession>
<gene>
    <name evidence="2" type="ORF">E2C01_011834</name>
</gene>
<name>A0A5B7DD17_PORTR</name>
<evidence type="ECO:0000313" key="2">
    <source>
        <dbReference type="EMBL" id="MPC18935.1"/>
    </source>
</evidence>
<keyword evidence="1" id="KW-0732">Signal</keyword>
<dbReference type="Proteomes" id="UP000324222">
    <property type="component" value="Unassembled WGS sequence"/>
</dbReference>
<evidence type="ECO:0008006" key="4">
    <source>
        <dbReference type="Google" id="ProtNLM"/>
    </source>
</evidence>
<reference evidence="2 3" key="1">
    <citation type="submission" date="2019-05" db="EMBL/GenBank/DDBJ databases">
        <title>Another draft genome of Portunus trituberculatus and its Hox gene families provides insights of decapod evolution.</title>
        <authorList>
            <person name="Jeong J.-H."/>
            <person name="Song I."/>
            <person name="Kim S."/>
            <person name="Choi T."/>
            <person name="Kim D."/>
            <person name="Ryu S."/>
            <person name="Kim W."/>
        </authorList>
    </citation>
    <scope>NUCLEOTIDE SEQUENCE [LARGE SCALE GENOMIC DNA]</scope>
    <source>
        <tissue evidence="2">Muscle</tissue>
    </source>
</reference>
<keyword evidence="3" id="KW-1185">Reference proteome</keyword>
<organism evidence="2 3">
    <name type="scientific">Portunus trituberculatus</name>
    <name type="common">Swimming crab</name>
    <name type="synonym">Neptunus trituberculatus</name>
    <dbReference type="NCBI Taxonomy" id="210409"/>
    <lineage>
        <taxon>Eukaryota</taxon>
        <taxon>Metazoa</taxon>
        <taxon>Ecdysozoa</taxon>
        <taxon>Arthropoda</taxon>
        <taxon>Crustacea</taxon>
        <taxon>Multicrustacea</taxon>
        <taxon>Malacostraca</taxon>
        <taxon>Eumalacostraca</taxon>
        <taxon>Eucarida</taxon>
        <taxon>Decapoda</taxon>
        <taxon>Pleocyemata</taxon>
        <taxon>Brachyura</taxon>
        <taxon>Eubrachyura</taxon>
        <taxon>Portunoidea</taxon>
        <taxon>Portunidae</taxon>
        <taxon>Portuninae</taxon>
        <taxon>Portunus</taxon>
    </lineage>
</organism>
<evidence type="ECO:0000256" key="1">
    <source>
        <dbReference type="SAM" id="SignalP"/>
    </source>
</evidence>
<dbReference type="AlphaFoldDB" id="A0A5B7DD17"/>
<sequence length="123" mass="13197">MKGDKCYTHPAQLVLQILLPLEWVVAGSLSAAHLVESPFAVLHHTLHHSSHTPHIRSNLGPPCYRPQQGLATEKPPQFGLEVVEKLCDALVQHAAGYPVAAVAALSDGRTVPHDLDTALSSCD</sequence>
<protein>
    <recommendedName>
        <fullName evidence="4">Secreted protein</fullName>
    </recommendedName>
</protein>
<dbReference type="EMBL" id="VSRR010000723">
    <property type="protein sequence ID" value="MPC18935.1"/>
    <property type="molecule type" value="Genomic_DNA"/>
</dbReference>
<feature type="signal peptide" evidence="1">
    <location>
        <begin position="1"/>
        <end position="26"/>
    </location>
</feature>
<feature type="chain" id="PRO_5023041850" description="Secreted protein" evidence="1">
    <location>
        <begin position="27"/>
        <end position="123"/>
    </location>
</feature>